<evidence type="ECO:0000256" key="8">
    <source>
        <dbReference type="ARBA" id="ARBA00022777"/>
    </source>
</evidence>
<dbReference type="PRINTS" id="PR00344">
    <property type="entry name" value="BCTRLSENSOR"/>
</dbReference>
<dbReference type="SMART" id="SM00388">
    <property type="entry name" value="HisKA"/>
    <property type="match status" value="1"/>
</dbReference>
<keyword evidence="5" id="KW-0597">Phosphoprotein</keyword>
<evidence type="ECO:0000256" key="3">
    <source>
        <dbReference type="ARBA" id="ARBA00012438"/>
    </source>
</evidence>
<organism evidence="12 13">
    <name type="scientific">Roseateles albus</name>
    <dbReference type="NCBI Taxonomy" id="2987525"/>
    <lineage>
        <taxon>Bacteria</taxon>
        <taxon>Pseudomonadati</taxon>
        <taxon>Pseudomonadota</taxon>
        <taxon>Betaproteobacteria</taxon>
        <taxon>Burkholderiales</taxon>
        <taxon>Sphaerotilaceae</taxon>
        <taxon>Roseateles</taxon>
    </lineage>
</organism>
<evidence type="ECO:0000256" key="5">
    <source>
        <dbReference type="ARBA" id="ARBA00022553"/>
    </source>
</evidence>
<keyword evidence="8" id="KW-0418">Kinase</keyword>
<dbReference type="CDD" id="cd00075">
    <property type="entry name" value="HATPase"/>
    <property type="match status" value="1"/>
</dbReference>
<keyword evidence="10" id="KW-0472">Membrane</keyword>
<dbReference type="Proteomes" id="UP001221189">
    <property type="component" value="Unassembled WGS sequence"/>
</dbReference>
<comment type="catalytic activity">
    <reaction evidence="1">
        <text>ATP + protein L-histidine = ADP + protein N-phospho-L-histidine.</text>
        <dbReference type="EC" id="2.7.13.3"/>
    </reaction>
</comment>
<keyword evidence="10" id="KW-0812">Transmembrane</keyword>
<evidence type="ECO:0000256" key="6">
    <source>
        <dbReference type="ARBA" id="ARBA00022679"/>
    </source>
</evidence>
<dbReference type="Gene3D" id="3.30.565.10">
    <property type="entry name" value="Histidine kinase-like ATPase, C-terminal domain"/>
    <property type="match status" value="1"/>
</dbReference>
<evidence type="ECO:0000313" key="12">
    <source>
        <dbReference type="EMBL" id="MDC8770070.1"/>
    </source>
</evidence>
<sequence>MIPKRLDSLFVRLLLAQVLLVACGLLLLGGLLVVERNQLMAPQYAVLIAPQVLIAARTPSMPTTQALPAYGISEGLRRHEALPAGFKLRVTAMPAVEGFIQELHKQGVQVDEVWLNRSDGHFKLWMHVQVPGSEPVWLSGHPPAMFPRWASRMSVGLLLMSLVVGLLSLSLARKVTGPLSQLRRRMQVHAHTGIQAGDASHAPLPRQAPPELLEIDQAYRTLSERLQRNERERALLLAGVSHDLRSPLSRIRLAAEMLPESPANAAGVASITRNVDHADRLTASFMEFIRAGVVELNETVDLAAAARRAVAGFERPQQELFCRAPPTLLLHQAHELLLERLIVNLIDNAIKHGGVPVEVEVLQSGDTAVLTVSDAGPGLPEQGAQQLMEAFARGDASRGLPGFGLGLAIAQQTVVRLQGELVFTQNGSQHQVQARLPLAR</sequence>
<feature type="transmembrane region" description="Helical" evidence="10">
    <location>
        <begin position="14"/>
        <end position="34"/>
    </location>
</feature>
<evidence type="ECO:0000256" key="10">
    <source>
        <dbReference type="SAM" id="Phobius"/>
    </source>
</evidence>
<evidence type="ECO:0000256" key="7">
    <source>
        <dbReference type="ARBA" id="ARBA00022741"/>
    </source>
</evidence>
<feature type="transmembrane region" description="Helical" evidence="10">
    <location>
        <begin position="155"/>
        <end position="172"/>
    </location>
</feature>
<comment type="caution">
    <text evidence="12">The sequence shown here is derived from an EMBL/GenBank/DDBJ whole genome shotgun (WGS) entry which is preliminary data.</text>
</comment>
<dbReference type="InterPro" id="IPR036097">
    <property type="entry name" value="HisK_dim/P_sf"/>
</dbReference>
<dbReference type="SMART" id="SM00387">
    <property type="entry name" value="HATPase_c"/>
    <property type="match status" value="1"/>
</dbReference>
<dbReference type="PANTHER" id="PTHR44936:SF10">
    <property type="entry name" value="SENSOR PROTEIN RSTB"/>
    <property type="match status" value="1"/>
</dbReference>
<dbReference type="CDD" id="cd00082">
    <property type="entry name" value="HisKA"/>
    <property type="match status" value="1"/>
</dbReference>
<evidence type="ECO:0000256" key="1">
    <source>
        <dbReference type="ARBA" id="ARBA00000085"/>
    </source>
</evidence>
<keyword evidence="10" id="KW-1133">Transmembrane helix</keyword>
<evidence type="ECO:0000313" key="13">
    <source>
        <dbReference type="Proteomes" id="UP001221189"/>
    </source>
</evidence>
<keyword evidence="7" id="KW-0547">Nucleotide-binding</keyword>
<dbReference type="Pfam" id="PF00512">
    <property type="entry name" value="HisKA"/>
    <property type="match status" value="1"/>
</dbReference>
<reference evidence="12 13" key="1">
    <citation type="submission" date="2022-10" db="EMBL/GenBank/DDBJ databases">
        <title>Paucibacter sp. hw1 Genome sequencing.</title>
        <authorList>
            <person name="Park S."/>
        </authorList>
    </citation>
    <scope>NUCLEOTIDE SEQUENCE [LARGE SCALE GENOMIC DNA]</scope>
    <source>
        <strain evidence="13">hw1</strain>
    </source>
</reference>
<keyword evidence="6" id="KW-0808">Transferase</keyword>
<proteinExistence type="predicted"/>
<evidence type="ECO:0000256" key="2">
    <source>
        <dbReference type="ARBA" id="ARBA00004651"/>
    </source>
</evidence>
<accession>A0ABT5KAM7</accession>
<keyword evidence="4" id="KW-1003">Cell membrane</keyword>
<dbReference type="InterPro" id="IPR004358">
    <property type="entry name" value="Sig_transdc_His_kin-like_C"/>
</dbReference>
<evidence type="ECO:0000256" key="4">
    <source>
        <dbReference type="ARBA" id="ARBA00022475"/>
    </source>
</evidence>
<dbReference type="PANTHER" id="PTHR44936">
    <property type="entry name" value="SENSOR PROTEIN CREC"/>
    <property type="match status" value="1"/>
</dbReference>
<dbReference type="Gene3D" id="1.10.287.130">
    <property type="match status" value="1"/>
</dbReference>
<dbReference type="EMBL" id="JAQQXT010000001">
    <property type="protein sequence ID" value="MDC8770070.1"/>
    <property type="molecule type" value="Genomic_DNA"/>
</dbReference>
<dbReference type="InterPro" id="IPR036890">
    <property type="entry name" value="HATPase_C_sf"/>
</dbReference>
<feature type="domain" description="Histidine kinase" evidence="11">
    <location>
        <begin position="239"/>
        <end position="440"/>
    </location>
</feature>
<dbReference type="SUPFAM" id="SSF55874">
    <property type="entry name" value="ATPase domain of HSP90 chaperone/DNA topoisomerase II/histidine kinase"/>
    <property type="match status" value="1"/>
</dbReference>
<comment type="subcellular location">
    <subcellularLocation>
        <location evidence="2">Cell membrane</location>
        <topology evidence="2">Multi-pass membrane protein</topology>
    </subcellularLocation>
</comment>
<dbReference type="GO" id="GO:0005524">
    <property type="term" value="F:ATP binding"/>
    <property type="evidence" value="ECO:0007669"/>
    <property type="project" value="UniProtKB-KW"/>
</dbReference>
<dbReference type="InterPro" id="IPR003661">
    <property type="entry name" value="HisK_dim/P_dom"/>
</dbReference>
<dbReference type="RefSeq" id="WP_273598557.1">
    <property type="nucleotide sequence ID" value="NZ_JAQQXT010000001.1"/>
</dbReference>
<gene>
    <name evidence="12" type="ORF">PRZ03_00705</name>
</gene>
<dbReference type="InterPro" id="IPR050980">
    <property type="entry name" value="2C_sensor_his_kinase"/>
</dbReference>
<evidence type="ECO:0000256" key="9">
    <source>
        <dbReference type="ARBA" id="ARBA00022840"/>
    </source>
</evidence>
<dbReference type="InterPro" id="IPR005467">
    <property type="entry name" value="His_kinase_dom"/>
</dbReference>
<dbReference type="Pfam" id="PF02518">
    <property type="entry name" value="HATPase_c"/>
    <property type="match status" value="1"/>
</dbReference>
<name>A0ABT5KAM7_9BURK</name>
<dbReference type="PROSITE" id="PS51257">
    <property type="entry name" value="PROKAR_LIPOPROTEIN"/>
    <property type="match status" value="1"/>
</dbReference>
<dbReference type="SUPFAM" id="SSF47384">
    <property type="entry name" value="Homodimeric domain of signal transducing histidine kinase"/>
    <property type="match status" value="1"/>
</dbReference>
<protein>
    <recommendedName>
        <fullName evidence="3">histidine kinase</fullName>
        <ecNumber evidence="3">2.7.13.3</ecNumber>
    </recommendedName>
</protein>
<dbReference type="EC" id="2.7.13.3" evidence="3"/>
<keyword evidence="9 12" id="KW-0067">ATP-binding</keyword>
<dbReference type="PROSITE" id="PS50109">
    <property type="entry name" value="HIS_KIN"/>
    <property type="match status" value="1"/>
</dbReference>
<keyword evidence="13" id="KW-1185">Reference proteome</keyword>
<evidence type="ECO:0000259" key="11">
    <source>
        <dbReference type="PROSITE" id="PS50109"/>
    </source>
</evidence>
<dbReference type="InterPro" id="IPR003594">
    <property type="entry name" value="HATPase_dom"/>
</dbReference>